<dbReference type="PROSITE" id="PS50937">
    <property type="entry name" value="HTH_MERR_2"/>
    <property type="match status" value="1"/>
</dbReference>
<dbReference type="OrthoDB" id="9802944at2"/>
<dbReference type="SUPFAM" id="SSF46955">
    <property type="entry name" value="Putative DNA-binding domain"/>
    <property type="match status" value="1"/>
</dbReference>
<dbReference type="Proteomes" id="UP000219621">
    <property type="component" value="Unassembled WGS sequence"/>
</dbReference>
<dbReference type="RefSeq" id="WP_097279697.1">
    <property type="nucleotide sequence ID" value="NZ_OCNJ01000005.1"/>
</dbReference>
<keyword evidence="7" id="KW-1185">Reference proteome</keyword>
<dbReference type="InterPro" id="IPR000551">
    <property type="entry name" value="MerR-type_HTH_dom"/>
</dbReference>
<dbReference type="Pfam" id="PF13411">
    <property type="entry name" value="MerR_1"/>
    <property type="match status" value="1"/>
</dbReference>
<accession>A0A286GLN7</accession>
<evidence type="ECO:0000313" key="6">
    <source>
        <dbReference type="EMBL" id="SOD96447.1"/>
    </source>
</evidence>
<name>A0A286GLN7_9PROT</name>
<keyword evidence="2" id="KW-0805">Transcription regulation</keyword>
<evidence type="ECO:0000256" key="3">
    <source>
        <dbReference type="ARBA" id="ARBA00023125"/>
    </source>
</evidence>
<dbReference type="EMBL" id="OCNJ01000005">
    <property type="protein sequence ID" value="SOD96447.1"/>
    <property type="molecule type" value="Genomic_DNA"/>
</dbReference>
<protein>
    <submittedName>
        <fullName evidence="6">DNA-binding transcriptional regulator, MerR family</fullName>
    </submittedName>
</protein>
<evidence type="ECO:0000256" key="2">
    <source>
        <dbReference type="ARBA" id="ARBA00023015"/>
    </source>
</evidence>
<dbReference type="GO" id="GO:0003677">
    <property type="term" value="F:DNA binding"/>
    <property type="evidence" value="ECO:0007669"/>
    <property type="project" value="UniProtKB-KW"/>
</dbReference>
<keyword evidence="3 6" id="KW-0238">DNA-binding</keyword>
<evidence type="ECO:0000259" key="5">
    <source>
        <dbReference type="PROSITE" id="PS50937"/>
    </source>
</evidence>
<dbReference type="AlphaFoldDB" id="A0A286GLN7"/>
<keyword evidence="1" id="KW-0678">Repressor</keyword>
<dbReference type="SMART" id="SM00422">
    <property type="entry name" value="HTH_MERR"/>
    <property type="match status" value="1"/>
</dbReference>
<dbReference type="PANTHER" id="PTHR30204">
    <property type="entry name" value="REDOX-CYCLING DRUG-SENSING TRANSCRIPTIONAL ACTIVATOR SOXR"/>
    <property type="match status" value="1"/>
</dbReference>
<dbReference type="PRINTS" id="PR00040">
    <property type="entry name" value="HTHMERR"/>
</dbReference>
<dbReference type="Gene3D" id="1.10.1660.10">
    <property type="match status" value="1"/>
</dbReference>
<gene>
    <name evidence="6" type="ORF">SAMN05421508_105330</name>
</gene>
<dbReference type="InterPro" id="IPR047057">
    <property type="entry name" value="MerR_fam"/>
</dbReference>
<evidence type="ECO:0000256" key="1">
    <source>
        <dbReference type="ARBA" id="ARBA00022491"/>
    </source>
</evidence>
<evidence type="ECO:0000313" key="7">
    <source>
        <dbReference type="Proteomes" id="UP000219621"/>
    </source>
</evidence>
<feature type="domain" description="HTH merR-type" evidence="5">
    <location>
        <begin position="19"/>
        <end position="88"/>
    </location>
</feature>
<sequence length="141" mass="15840">MSDPSPTAVPGDPAPPPARMRIGELARRAAVTVRTIHHYERQGLLGDGDRSVGGHRYYGPDTLVRLEKIRQLKEMGLTLEDIGGILDLLCGDPRTLDGRRRVLDVLRRHLAEADVRIAHLRRFRADVAQRIDMLEHLLQDA</sequence>
<dbReference type="InterPro" id="IPR009061">
    <property type="entry name" value="DNA-bd_dom_put_sf"/>
</dbReference>
<dbReference type="GO" id="GO:0003700">
    <property type="term" value="F:DNA-binding transcription factor activity"/>
    <property type="evidence" value="ECO:0007669"/>
    <property type="project" value="InterPro"/>
</dbReference>
<proteinExistence type="predicted"/>
<evidence type="ECO:0000256" key="4">
    <source>
        <dbReference type="ARBA" id="ARBA00023163"/>
    </source>
</evidence>
<keyword evidence="4" id="KW-0804">Transcription</keyword>
<dbReference type="PANTHER" id="PTHR30204:SF69">
    <property type="entry name" value="MERR-FAMILY TRANSCRIPTIONAL REGULATOR"/>
    <property type="match status" value="1"/>
</dbReference>
<reference evidence="7" key="1">
    <citation type="submission" date="2017-09" db="EMBL/GenBank/DDBJ databases">
        <authorList>
            <person name="Varghese N."/>
            <person name="Submissions S."/>
        </authorList>
    </citation>
    <scope>NUCLEOTIDE SEQUENCE [LARGE SCALE GENOMIC DNA]</scope>
    <source>
        <strain evidence="7">USBA 140</strain>
    </source>
</reference>
<organism evidence="6 7">
    <name type="scientific">Caenispirillum bisanense</name>
    <dbReference type="NCBI Taxonomy" id="414052"/>
    <lineage>
        <taxon>Bacteria</taxon>
        <taxon>Pseudomonadati</taxon>
        <taxon>Pseudomonadota</taxon>
        <taxon>Alphaproteobacteria</taxon>
        <taxon>Rhodospirillales</taxon>
        <taxon>Novispirillaceae</taxon>
        <taxon>Caenispirillum</taxon>
    </lineage>
</organism>